<dbReference type="RefSeq" id="WP_182490196.1">
    <property type="nucleotide sequence ID" value="NZ_BAAAOV010000013.1"/>
</dbReference>
<dbReference type="SUPFAM" id="SSF54909">
    <property type="entry name" value="Dimeric alpha+beta barrel"/>
    <property type="match status" value="1"/>
</dbReference>
<dbReference type="Gene3D" id="3.30.70.100">
    <property type="match status" value="1"/>
</dbReference>
<keyword evidence="3" id="KW-1185">Reference proteome</keyword>
<dbReference type="AlphaFoldDB" id="A0A839E3T4"/>
<evidence type="ECO:0000313" key="2">
    <source>
        <dbReference type="EMBL" id="MBA8847339.1"/>
    </source>
</evidence>
<feature type="domain" description="EthD" evidence="1">
    <location>
        <begin position="17"/>
        <end position="94"/>
    </location>
</feature>
<dbReference type="Proteomes" id="UP000585905">
    <property type="component" value="Unassembled WGS sequence"/>
</dbReference>
<evidence type="ECO:0000313" key="3">
    <source>
        <dbReference type="Proteomes" id="UP000585905"/>
    </source>
</evidence>
<dbReference type="Pfam" id="PF07110">
    <property type="entry name" value="EthD"/>
    <property type="match status" value="1"/>
</dbReference>
<evidence type="ECO:0000259" key="1">
    <source>
        <dbReference type="Pfam" id="PF07110"/>
    </source>
</evidence>
<accession>A0A839E3T4</accession>
<comment type="caution">
    <text evidence="2">The sequence shown here is derived from an EMBL/GenBank/DDBJ whole genome shotgun (WGS) entry which is preliminary data.</text>
</comment>
<sequence length="304" mass="33750">MTETIEVAMMNLLWPRRGLDRGLFFDYWSGAHTQISSRLPGIHQYFQHHLDDVTGRLFPGSDELSSDTTRSPGFFGDAEITFATRENLEAFAASLSPLMNDEQNVFAKTISYQATTENVATLIDDCVDDSPNGDLGQYEKYMLYLRRRAGSDLEGFRAIVRDEVAPSLASSPDVIKVRYRLVDLYDNDAVTLLAPNVSNIEPESTQATACIEVVFPDSMARRRYGASALSARTVQGLREACDEVVVMRALRTFTVYNHGRITLAGLRTPQMAAQIRTIGAINQTSTEVEQLLLNEHTQLTAGGL</sequence>
<dbReference type="EMBL" id="JACGWX010000002">
    <property type="protein sequence ID" value="MBA8847339.1"/>
    <property type="molecule type" value="Genomic_DNA"/>
</dbReference>
<dbReference type="GO" id="GO:0016491">
    <property type="term" value="F:oxidoreductase activity"/>
    <property type="evidence" value="ECO:0007669"/>
    <property type="project" value="InterPro"/>
</dbReference>
<gene>
    <name evidence="2" type="ORF">FHX53_000924</name>
</gene>
<dbReference type="InterPro" id="IPR011008">
    <property type="entry name" value="Dimeric_a/b-barrel"/>
</dbReference>
<dbReference type="InterPro" id="IPR009799">
    <property type="entry name" value="EthD_dom"/>
</dbReference>
<organism evidence="2 3">
    <name type="scientific">Microcella alkalica</name>
    <dbReference type="NCBI Taxonomy" id="355930"/>
    <lineage>
        <taxon>Bacteria</taxon>
        <taxon>Bacillati</taxon>
        <taxon>Actinomycetota</taxon>
        <taxon>Actinomycetes</taxon>
        <taxon>Micrococcales</taxon>
        <taxon>Microbacteriaceae</taxon>
        <taxon>Microcella</taxon>
    </lineage>
</organism>
<protein>
    <recommendedName>
        <fullName evidence="1">EthD domain-containing protein</fullName>
    </recommendedName>
</protein>
<reference evidence="2 3" key="1">
    <citation type="submission" date="2020-07" db="EMBL/GenBank/DDBJ databases">
        <title>Sequencing the genomes of 1000 actinobacteria strains.</title>
        <authorList>
            <person name="Klenk H.-P."/>
        </authorList>
    </citation>
    <scope>NUCLEOTIDE SEQUENCE [LARGE SCALE GENOMIC DNA]</scope>
    <source>
        <strain evidence="2 3">DSM 19663</strain>
    </source>
</reference>
<name>A0A839E3T4_9MICO</name>
<proteinExistence type="predicted"/>